<dbReference type="KEGG" id="lgo:JCM16774_0329"/>
<feature type="transmembrane region" description="Helical" evidence="1">
    <location>
        <begin position="56"/>
        <end position="76"/>
    </location>
</feature>
<dbReference type="EMBL" id="AP019822">
    <property type="protein sequence ID" value="BBM35417.1"/>
    <property type="molecule type" value="Genomic_DNA"/>
</dbReference>
<keyword evidence="2" id="KW-0808">Transferase</keyword>
<proteinExistence type="predicted"/>
<sequence length="78" mass="9429">MKILDLNKISKEIEIVLSENEVGLDEFEEIYEKIKTDYKNNPLDSQKIKKRYRAHLLFNIILFLVFLSIIFLEVYLRH</sequence>
<organism evidence="2 3">
    <name type="scientific">Pseudoleptotrichia goodfellowii</name>
    <dbReference type="NCBI Taxonomy" id="157692"/>
    <lineage>
        <taxon>Bacteria</taxon>
        <taxon>Fusobacteriati</taxon>
        <taxon>Fusobacteriota</taxon>
        <taxon>Fusobacteriia</taxon>
        <taxon>Fusobacteriales</taxon>
        <taxon>Leptotrichiaceae</taxon>
        <taxon>Pseudoleptotrichia</taxon>
    </lineage>
</organism>
<keyword evidence="1" id="KW-0812">Transmembrane</keyword>
<keyword evidence="1" id="KW-1133">Transmembrane helix</keyword>
<evidence type="ECO:0000313" key="2">
    <source>
        <dbReference type="EMBL" id="BBM35417.1"/>
    </source>
</evidence>
<gene>
    <name evidence="2" type="ORF">JCM16774_0329</name>
</gene>
<evidence type="ECO:0000256" key="1">
    <source>
        <dbReference type="SAM" id="Phobius"/>
    </source>
</evidence>
<keyword evidence="2" id="KW-0012">Acyltransferase</keyword>
<protein>
    <submittedName>
        <fullName evidence="2">Acyltransferase family protein</fullName>
    </submittedName>
</protein>
<evidence type="ECO:0000313" key="3">
    <source>
        <dbReference type="Proteomes" id="UP000321606"/>
    </source>
</evidence>
<accession>A0A510J8B5</accession>
<reference evidence="2 3" key="1">
    <citation type="submission" date="2019-07" db="EMBL/GenBank/DDBJ databases">
        <title>Complete Genome Sequence of Leptotrichia goodfellowii Strain JCM 16774.</title>
        <authorList>
            <person name="Watanabe S."/>
            <person name="Cui L."/>
        </authorList>
    </citation>
    <scope>NUCLEOTIDE SEQUENCE [LARGE SCALE GENOMIC DNA]</scope>
    <source>
        <strain evidence="2 3">JCM16774</strain>
    </source>
</reference>
<name>A0A510J8B5_9FUSO</name>
<dbReference type="AlphaFoldDB" id="A0A510J8B5"/>
<dbReference type="Proteomes" id="UP000321606">
    <property type="component" value="Chromosome"/>
</dbReference>
<dbReference type="RefSeq" id="WP_026736989.1">
    <property type="nucleotide sequence ID" value="NZ_AP019822.1"/>
</dbReference>
<dbReference type="STRING" id="714315.GCA_000516535_00342"/>
<dbReference type="GO" id="GO:0016746">
    <property type="term" value="F:acyltransferase activity"/>
    <property type="evidence" value="ECO:0007669"/>
    <property type="project" value="UniProtKB-KW"/>
</dbReference>
<keyword evidence="1" id="KW-0472">Membrane</keyword>